<proteinExistence type="predicted"/>
<dbReference type="SUPFAM" id="SSF54523">
    <property type="entry name" value="Pili subunits"/>
    <property type="match status" value="1"/>
</dbReference>
<comment type="caution">
    <text evidence="4">The sequence shown here is derived from an EMBL/GenBank/DDBJ whole genome shotgun (WGS) entry which is preliminary data.</text>
</comment>
<evidence type="ECO:0000313" key="5">
    <source>
        <dbReference type="Proteomes" id="UP000281813"/>
    </source>
</evidence>
<keyword evidence="3" id="KW-1133">Transmembrane helix</keyword>
<keyword evidence="3" id="KW-0812">Transmembrane</keyword>
<evidence type="ECO:0000256" key="3">
    <source>
        <dbReference type="SAM" id="Phobius"/>
    </source>
</evidence>
<sequence length="156" mass="16271">MIKNWLRRLKEDERGLTLVELLAVVVVLGIIGGIAFVSIGNVIDNTKKDAHVANAQQLISAAKLYEATQGNIPSDGVTTGELSGTQAILDTIEGITDPWDGEGDSEDSYVGTVIKDSAGYKVTITGGDSSCEVVTELESDINDGRDAVCGAGTDAS</sequence>
<protein>
    <submittedName>
        <fullName evidence="4">Prepilin-type N-terminal cleavage/methylation domain-containing protein</fullName>
    </submittedName>
</protein>
<dbReference type="EMBL" id="RBZO01000019">
    <property type="protein sequence ID" value="RKQ14653.1"/>
    <property type="molecule type" value="Genomic_DNA"/>
</dbReference>
<dbReference type="GO" id="GO:0009986">
    <property type="term" value="C:cell surface"/>
    <property type="evidence" value="ECO:0007669"/>
    <property type="project" value="UniProtKB-SubCell"/>
</dbReference>
<dbReference type="OrthoDB" id="2454081at2"/>
<keyword evidence="2" id="KW-0178">Competence</keyword>
<dbReference type="Gene3D" id="3.30.700.10">
    <property type="entry name" value="Glycoprotein, Type 4 Pilin"/>
    <property type="match status" value="1"/>
</dbReference>
<organism evidence="4 5">
    <name type="scientific">Oceanobacillus bengalensis</name>
    <dbReference type="NCBI Taxonomy" id="1435466"/>
    <lineage>
        <taxon>Bacteria</taxon>
        <taxon>Bacillati</taxon>
        <taxon>Bacillota</taxon>
        <taxon>Bacilli</taxon>
        <taxon>Bacillales</taxon>
        <taxon>Bacillaceae</taxon>
        <taxon>Oceanobacillus</taxon>
    </lineage>
</organism>
<dbReference type="RefSeq" id="WP_121132285.1">
    <property type="nucleotide sequence ID" value="NZ_JBHUFK010000060.1"/>
</dbReference>
<accession>A0A494YWQ3</accession>
<keyword evidence="5" id="KW-1185">Reference proteome</keyword>
<dbReference type="GO" id="GO:0030420">
    <property type="term" value="P:establishment of competence for transformation"/>
    <property type="evidence" value="ECO:0007669"/>
    <property type="project" value="UniProtKB-KW"/>
</dbReference>
<dbReference type="NCBIfam" id="TIGR02532">
    <property type="entry name" value="IV_pilin_GFxxxE"/>
    <property type="match status" value="1"/>
</dbReference>
<name>A0A494YWQ3_9BACI</name>
<feature type="transmembrane region" description="Helical" evidence="3">
    <location>
        <begin position="21"/>
        <end position="43"/>
    </location>
</feature>
<dbReference type="InterPro" id="IPR012902">
    <property type="entry name" value="N_methyl_site"/>
</dbReference>
<keyword evidence="3" id="KW-0472">Membrane</keyword>
<evidence type="ECO:0000313" key="4">
    <source>
        <dbReference type="EMBL" id="RKQ14653.1"/>
    </source>
</evidence>
<gene>
    <name evidence="4" type="ORF">D8M05_12495</name>
</gene>
<evidence type="ECO:0000256" key="1">
    <source>
        <dbReference type="ARBA" id="ARBA00004241"/>
    </source>
</evidence>
<reference evidence="4 5" key="1">
    <citation type="journal article" date="2015" name="Antonie Van Leeuwenhoek">
        <title>Oceanobacillus bengalensis sp. nov., a bacterium isolated from seawater of the Bay of Bengal.</title>
        <authorList>
            <person name="Yongchang O."/>
            <person name="Xiang W."/>
            <person name="Wang G."/>
        </authorList>
    </citation>
    <scope>NUCLEOTIDE SEQUENCE [LARGE SCALE GENOMIC DNA]</scope>
    <source>
        <strain evidence="4 5">MCCC 1K00260</strain>
    </source>
</reference>
<dbReference type="PROSITE" id="PS00409">
    <property type="entry name" value="PROKAR_NTER_METHYL"/>
    <property type="match status" value="1"/>
</dbReference>
<comment type="subcellular location">
    <subcellularLocation>
        <location evidence="1">Cell surface</location>
    </subcellularLocation>
</comment>
<dbReference type="Proteomes" id="UP000281813">
    <property type="component" value="Unassembled WGS sequence"/>
</dbReference>
<dbReference type="InterPro" id="IPR045584">
    <property type="entry name" value="Pilin-like"/>
</dbReference>
<dbReference type="AlphaFoldDB" id="A0A494YWQ3"/>
<dbReference type="Pfam" id="PF07963">
    <property type="entry name" value="N_methyl"/>
    <property type="match status" value="1"/>
</dbReference>
<evidence type="ECO:0000256" key="2">
    <source>
        <dbReference type="ARBA" id="ARBA00023287"/>
    </source>
</evidence>